<organism evidence="2 3">
    <name type="scientific">Sporosarcina newyorkensis 2681</name>
    <dbReference type="NCBI Taxonomy" id="1027292"/>
    <lineage>
        <taxon>Bacteria</taxon>
        <taxon>Bacillati</taxon>
        <taxon>Bacillota</taxon>
        <taxon>Bacilli</taxon>
        <taxon>Bacillales</taxon>
        <taxon>Caryophanaceae</taxon>
        <taxon>Sporosarcina</taxon>
    </lineage>
</organism>
<reference evidence="2 3" key="1">
    <citation type="submission" date="2011-04" db="EMBL/GenBank/DDBJ databases">
        <authorList>
            <person name="Muzny D."/>
            <person name="Qin X."/>
            <person name="Deng J."/>
            <person name="Jiang H."/>
            <person name="Liu Y."/>
            <person name="Qu J."/>
            <person name="Song X.-Z."/>
            <person name="Zhang L."/>
            <person name="Thornton R."/>
            <person name="Coyle M."/>
            <person name="Francisco L."/>
            <person name="Jackson L."/>
            <person name="Javaid M."/>
            <person name="Korchina V."/>
            <person name="Kovar C."/>
            <person name="Mata R."/>
            <person name="Mathew T."/>
            <person name="Ngo R."/>
            <person name="Nguyen L."/>
            <person name="Nguyen N."/>
            <person name="Okwuonu G."/>
            <person name="Ongeri F."/>
            <person name="Pham C."/>
            <person name="Simmons D."/>
            <person name="Wilczek-Boney K."/>
            <person name="Hale W."/>
            <person name="Jakkamsetti A."/>
            <person name="Pham P."/>
            <person name="Ruth R."/>
            <person name="San Lucas F."/>
            <person name="Warren J."/>
            <person name="Zhang J."/>
            <person name="Zhao Z."/>
            <person name="Zhou C."/>
            <person name="Zhu D."/>
            <person name="Lee S."/>
            <person name="Bess C."/>
            <person name="Blankenburg K."/>
            <person name="Forbes L."/>
            <person name="Fu Q."/>
            <person name="Gubbala S."/>
            <person name="Hirani K."/>
            <person name="Jayaseelan J.C."/>
            <person name="Lara F."/>
            <person name="Munidasa M."/>
            <person name="Palculict T."/>
            <person name="Patil S."/>
            <person name="Pu L.-L."/>
            <person name="Saada N."/>
            <person name="Tang L."/>
            <person name="Weissenberger G."/>
            <person name="Zhu Y."/>
            <person name="Hemphill L."/>
            <person name="Shang Y."/>
            <person name="Youmans B."/>
            <person name="Ayvaz T."/>
            <person name="Ross M."/>
            <person name="Santibanez J."/>
            <person name="Aqrawi P."/>
            <person name="Gross S."/>
            <person name="Joshi V."/>
            <person name="Fowler G."/>
            <person name="Nazareth L."/>
            <person name="Reid J."/>
            <person name="Worley K."/>
            <person name="Petrosino J."/>
            <person name="Highlander S."/>
            <person name="Gibbs R."/>
        </authorList>
    </citation>
    <scope>NUCLEOTIDE SEQUENCE [LARGE SCALE GENOMIC DNA]</scope>
    <source>
        <strain evidence="2 3">2681</strain>
    </source>
</reference>
<dbReference type="STRING" id="759851.SAMN04244570_0771"/>
<keyword evidence="1" id="KW-1133">Transmembrane helix</keyword>
<feature type="transmembrane region" description="Helical" evidence="1">
    <location>
        <begin position="87"/>
        <end position="109"/>
    </location>
</feature>
<evidence type="ECO:0000313" key="2">
    <source>
        <dbReference type="EMBL" id="EGQ27864.1"/>
    </source>
</evidence>
<proteinExistence type="predicted"/>
<name>F9DN19_9BACL</name>
<evidence type="ECO:0000256" key="1">
    <source>
        <dbReference type="SAM" id="Phobius"/>
    </source>
</evidence>
<dbReference type="Pfam" id="PF14118">
    <property type="entry name" value="YfzA"/>
    <property type="match status" value="1"/>
</dbReference>
<protein>
    <recommendedName>
        <fullName evidence="4">Group-specific protein</fullName>
    </recommendedName>
</protein>
<feature type="transmembrane region" description="Helical" evidence="1">
    <location>
        <begin position="35"/>
        <end position="57"/>
    </location>
</feature>
<keyword evidence="1" id="KW-0472">Membrane</keyword>
<accession>F9DN19</accession>
<dbReference type="HOGENOM" id="CLU_179789_0_0_9"/>
<dbReference type="Proteomes" id="UP000005316">
    <property type="component" value="Unassembled WGS sequence"/>
</dbReference>
<sequence>MQFEFKKRSNIEVERRWVQLLGTVKTFPTKRAKRWMLTIGIFLIVQLVFIAVDGTFFEPNINDSGNLFARTGRWILNLKIFTEWITLYSYPFFNMFTIIHILAIFIQAIQDIHSIIFSKK</sequence>
<evidence type="ECO:0008006" key="4">
    <source>
        <dbReference type="Google" id="ProtNLM"/>
    </source>
</evidence>
<comment type="caution">
    <text evidence="2">The sequence shown here is derived from an EMBL/GenBank/DDBJ whole genome shotgun (WGS) entry which is preliminary data.</text>
</comment>
<dbReference type="AlphaFoldDB" id="F9DN19"/>
<dbReference type="EMBL" id="AFPZ01000008">
    <property type="protein sequence ID" value="EGQ27864.1"/>
    <property type="molecule type" value="Genomic_DNA"/>
</dbReference>
<gene>
    <name evidence="2" type="ORF">HMPREF9372_0199</name>
</gene>
<keyword evidence="1" id="KW-0812">Transmembrane</keyword>
<dbReference type="InterPro" id="IPR025627">
    <property type="entry name" value="YfzA"/>
</dbReference>
<evidence type="ECO:0000313" key="3">
    <source>
        <dbReference type="Proteomes" id="UP000005316"/>
    </source>
</evidence>
<dbReference type="eggNOG" id="ENOG5032SWW">
    <property type="taxonomic scope" value="Bacteria"/>
</dbReference>